<organism evidence="1 2">
    <name type="scientific">Adhaeribacter pallidiroseus</name>
    <dbReference type="NCBI Taxonomy" id="2072847"/>
    <lineage>
        <taxon>Bacteria</taxon>
        <taxon>Pseudomonadati</taxon>
        <taxon>Bacteroidota</taxon>
        <taxon>Cytophagia</taxon>
        <taxon>Cytophagales</taxon>
        <taxon>Hymenobacteraceae</taxon>
        <taxon>Adhaeribacter</taxon>
    </lineage>
</organism>
<reference evidence="1 2" key="1">
    <citation type="submission" date="2018-04" db="EMBL/GenBank/DDBJ databases">
        <title>Adhaeribacter sp. HMF7616 genome sequencing and assembly.</title>
        <authorList>
            <person name="Kang H."/>
            <person name="Kang J."/>
            <person name="Cha I."/>
            <person name="Kim H."/>
            <person name="Joh K."/>
        </authorList>
    </citation>
    <scope>NUCLEOTIDE SEQUENCE [LARGE SCALE GENOMIC DNA]</scope>
    <source>
        <strain evidence="1 2">HMF7616</strain>
    </source>
</reference>
<evidence type="ECO:0000313" key="1">
    <source>
        <dbReference type="EMBL" id="RDC66110.1"/>
    </source>
</evidence>
<sequence>MKQELIPLYSFQRWKEALENVPHAFGHTWESCYGMHLTTGLPTYLYLFESVNIKVICPLVERNYQGYIDIVTPYGFSGFVGNQEVPEFPDQWKKFVQEQGYVSGYIGLNPLFEKETYLPKNEVFHYNTLYVLNLQLSTLELYQKLSQNRKRQLKDYNDSSNEFTVDKSVLKDFFLSNYHTFMKERNASQAYNFSLPTLSYLLDLEHVLLVGYVIKGQVKSVSVIAYTAYAGEYLFNVSMPEAQNKTAALLWHGIHYLKLKKVPYLNLGGGVKENDSISEFKKRFGAIALPLKCLKQIYIHSLYEQLCQEKGVDSANREGYFPNYRKP</sequence>
<proteinExistence type="predicted"/>
<evidence type="ECO:0000313" key="2">
    <source>
        <dbReference type="Proteomes" id="UP000253919"/>
    </source>
</evidence>
<dbReference type="InterPro" id="IPR016181">
    <property type="entry name" value="Acyl_CoA_acyltransferase"/>
</dbReference>
<accession>A0A369QP05</accession>
<dbReference type="AlphaFoldDB" id="A0A369QP05"/>
<name>A0A369QP05_9BACT</name>
<dbReference type="RefSeq" id="WP_115375013.1">
    <property type="nucleotide sequence ID" value="NZ_QASA01000001.1"/>
</dbReference>
<dbReference type="SUPFAM" id="SSF55729">
    <property type="entry name" value="Acyl-CoA N-acyltransferases (Nat)"/>
    <property type="match status" value="1"/>
</dbReference>
<dbReference type="OrthoDB" id="9785911at2"/>
<evidence type="ECO:0008006" key="3">
    <source>
        <dbReference type="Google" id="ProtNLM"/>
    </source>
</evidence>
<protein>
    <recommendedName>
        <fullName evidence="3">BioF2-like acetyltransferase domain-containing protein</fullName>
    </recommendedName>
</protein>
<dbReference type="Gene3D" id="3.40.630.30">
    <property type="match status" value="1"/>
</dbReference>
<dbReference type="Proteomes" id="UP000253919">
    <property type="component" value="Unassembled WGS sequence"/>
</dbReference>
<dbReference type="EMBL" id="QASA01000001">
    <property type="protein sequence ID" value="RDC66110.1"/>
    <property type="molecule type" value="Genomic_DNA"/>
</dbReference>
<gene>
    <name evidence="1" type="ORF">AHMF7616_04741</name>
</gene>
<keyword evidence="2" id="KW-1185">Reference proteome</keyword>
<comment type="caution">
    <text evidence="1">The sequence shown here is derived from an EMBL/GenBank/DDBJ whole genome shotgun (WGS) entry which is preliminary data.</text>
</comment>